<keyword evidence="7" id="KW-1185">Reference proteome</keyword>
<evidence type="ECO:0000256" key="2">
    <source>
        <dbReference type="ARBA" id="ARBA00005582"/>
    </source>
</evidence>
<dbReference type="PRINTS" id="PR00502">
    <property type="entry name" value="NUDIXFAMILY"/>
</dbReference>
<comment type="cofactor">
    <cofactor evidence="1">
        <name>Mg(2+)</name>
        <dbReference type="ChEBI" id="CHEBI:18420"/>
    </cofactor>
</comment>
<dbReference type="Gene3D" id="3.90.79.10">
    <property type="entry name" value="Nucleoside Triphosphate Pyrophosphohydrolase"/>
    <property type="match status" value="1"/>
</dbReference>
<dbReference type="InterPro" id="IPR000086">
    <property type="entry name" value="NUDIX_hydrolase_dom"/>
</dbReference>
<name>B2RGL8_NOCFA</name>
<dbReference type="STRING" id="247156.NFA_7455"/>
<dbReference type="InterPro" id="IPR015797">
    <property type="entry name" value="NUDIX_hydrolase-like_dom_sf"/>
</dbReference>
<dbReference type="GO" id="GO:0016787">
    <property type="term" value="F:hydrolase activity"/>
    <property type="evidence" value="ECO:0007669"/>
    <property type="project" value="UniProtKB-KW"/>
</dbReference>
<dbReference type="AlphaFoldDB" id="B2RGL8"/>
<dbReference type="KEGG" id="nfa:NFA_7455"/>
<proteinExistence type="inferred from homology"/>
<comment type="similarity">
    <text evidence="2 4">Belongs to the Nudix hydrolase family.</text>
</comment>
<gene>
    <name evidence="6" type="ordered locus">NFA_7455</name>
</gene>
<dbReference type="OrthoDB" id="4247482at2"/>
<dbReference type="EMBL" id="AP006618">
    <property type="protein sequence ID" value="BAG32221.1"/>
    <property type="molecule type" value="Genomic_DNA"/>
</dbReference>
<dbReference type="SUPFAM" id="SSF55811">
    <property type="entry name" value="Nudix"/>
    <property type="match status" value="1"/>
</dbReference>
<accession>B2RGL8</accession>
<evidence type="ECO:0000256" key="4">
    <source>
        <dbReference type="RuleBase" id="RU003476"/>
    </source>
</evidence>
<sequence>MRRDQTKEVVVEDLASARLAAGALFREGERVLLVHKVYGNGWDLPGGYVEPGESPAAACRREVREELGIVREVRRLLVHDWAPMTGEGDKVLYVFDCGEIGVAEIRLDSAELDEWRWVPVGEVGELVIDRLARRVRHAYAAAVAGETRYLERGVLVGEAPLG</sequence>
<feature type="domain" description="Nudix hydrolase" evidence="5">
    <location>
        <begin position="16"/>
        <end position="144"/>
    </location>
</feature>
<evidence type="ECO:0000313" key="7">
    <source>
        <dbReference type="Proteomes" id="UP000006820"/>
    </source>
</evidence>
<dbReference type="PANTHER" id="PTHR43046:SF14">
    <property type="entry name" value="MUTT_NUDIX FAMILY PROTEIN"/>
    <property type="match status" value="1"/>
</dbReference>
<dbReference type="PANTHER" id="PTHR43046">
    <property type="entry name" value="GDP-MANNOSE MANNOSYL HYDROLASE"/>
    <property type="match status" value="1"/>
</dbReference>
<dbReference type="PROSITE" id="PS00893">
    <property type="entry name" value="NUDIX_BOX"/>
    <property type="match status" value="1"/>
</dbReference>
<evidence type="ECO:0000259" key="5">
    <source>
        <dbReference type="PROSITE" id="PS51462"/>
    </source>
</evidence>
<dbReference type="Proteomes" id="UP000006820">
    <property type="component" value="Chromosome"/>
</dbReference>
<evidence type="ECO:0000313" key="6">
    <source>
        <dbReference type="EMBL" id="BAG32221.1"/>
    </source>
</evidence>
<evidence type="ECO:0000256" key="1">
    <source>
        <dbReference type="ARBA" id="ARBA00001946"/>
    </source>
</evidence>
<dbReference type="Pfam" id="PF00293">
    <property type="entry name" value="NUDIX"/>
    <property type="match status" value="1"/>
</dbReference>
<dbReference type="HOGENOM" id="CLU_116199_0_0_11"/>
<dbReference type="eggNOG" id="COG1051">
    <property type="taxonomic scope" value="Bacteria"/>
</dbReference>
<dbReference type="CDD" id="cd18876">
    <property type="entry name" value="NUDIX_Hydrolase"/>
    <property type="match status" value="1"/>
</dbReference>
<organism evidence="6 7">
    <name type="scientific">Nocardia farcinica (strain IFM 10152)</name>
    <dbReference type="NCBI Taxonomy" id="247156"/>
    <lineage>
        <taxon>Bacteria</taxon>
        <taxon>Bacillati</taxon>
        <taxon>Actinomycetota</taxon>
        <taxon>Actinomycetes</taxon>
        <taxon>Mycobacteriales</taxon>
        <taxon>Nocardiaceae</taxon>
        <taxon>Nocardia</taxon>
    </lineage>
</organism>
<dbReference type="InterPro" id="IPR020084">
    <property type="entry name" value="NUDIX_hydrolase_CS"/>
</dbReference>
<evidence type="ECO:0000256" key="3">
    <source>
        <dbReference type="ARBA" id="ARBA00022801"/>
    </source>
</evidence>
<protein>
    <submittedName>
        <fullName evidence="6">Putative MutT family protein</fullName>
    </submittedName>
</protein>
<keyword evidence="3 4" id="KW-0378">Hydrolase</keyword>
<dbReference type="PROSITE" id="PS51462">
    <property type="entry name" value="NUDIX"/>
    <property type="match status" value="1"/>
</dbReference>
<reference evidence="6 7" key="1">
    <citation type="journal article" date="2004" name="Proc. Natl. Acad. Sci. U.S.A.">
        <title>The complete genomic sequence of Nocardia farcinica IFM 10152.</title>
        <authorList>
            <person name="Ishikawa J."/>
            <person name="Yamashita A."/>
            <person name="Mikami Y."/>
            <person name="Hoshino Y."/>
            <person name="Kurita H."/>
            <person name="Hotta K."/>
            <person name="Shiba T."/>
            <person name="Hattori M."/>
        </authorList>
    </citation>
    <scope>NUCLEOTIDE SEQUENCE [LARGE SCALE GENOMIC DNA]</scope>
    <source>
        <strain evidence="6 7">IFM 10152</strain>
    </source>
</reference>
<dbReference type="InterPro" id="IPR020476">
    <property type="entry name" value="Nudix_hydrolase"/>
</dbReference>